<name>A0ABV5M852_9ACTN</name>
<evidence type="ECO:0000256" key="1">
    <source>
        <dbReference type="SAM" id="MobiDB-lite"/>
    </source>
</evidence>
<dbReference type="Gene3D" id="3.40.50.1820">
    <property type="entry name" value="alpha/beta hydrolase"/>
    <property type="match status" value="1"/>
</dbReference>
<evidence type="ECO:0000313" key="3">
    <source>
        <dbReference type="EMBL" id="MFB9445005.1"/>
    </source>
</evidence>
<keyword evidence="4" id="KW-1185">Reference proteome</keyword>
<dbReference type="RefSeq" id="WP_223095261.1">
    <property type="nucleotide sequence ID" value="NZ_CP061913.1"/>
</dbReference>
<dbReference type="EMBL" id="JBHMCA010000035">
    <property type="protein sequence ID" value="MFB9445005.1"/>
    <property type="molecule type" value="Genomic_DNA"/>
</dbReference>
<evidence type="ECO:0000313" key="4">
    <source>
        <dbReference type="Proteomes" id="UP001589608"/>
    </source>
</evidence>
<proteinExistence type="predicted"/>
<dbReference type="PANTHER" id="PTHR37017:SF11">
    <property type="entry name" value="ESTERASE_LIPASE_THIOESTERASE DOMAIN-CONTAINING PROTEIN"/>
    <property type="match status" value="1"/>
</dbReference>
<protein>
    <submittedName>
        <fullName evidence="3">Alpha/beta fold hydrolase</fullName>
    </submittedName>
</protein>
<reference evidence="3 4" key="1">
    <citation type="submission" date="2024-09" db="EMBL/GenBank/DDBJ databases">
        <authorList>
            <person name="Sun Q."/>
            <person name="Mori K."/>
        </authorList>
    </citation>
    <scope>NUCLEOTIDE SEQUENCE [LARGE SCALE GENOMIC DNA]</scope>
    <source>
        <strain evidence="3 4">JCM 3307</strain>
    </source>
</reference>
<evidence type="ECO:0000259" key="2">
    <source>
        <dbReference type="Pfam" id="PF12697"/>
    </source>
</evidence>
<accession>A0ABV5M852</accession>
<feature type="domain" description="AB hydrolase-1" evidence="2">
    <location>
        <begin position="4"/>
        <end position="226"/>
    </location>
</feature>
<dbReference type="InterPro" id="IPR000073">
    <property type="entry name" value="AB_hydrolase_1"/>
</dbReference>
<feature type="region of interest" description="Disordered" evidence="1">
    <location>
        <begin position="99"/>
        <end position="134"/>
    </location>
</feature>
<keyword evidence="3" id="KW-0378">Hydrolase</keyword>
<dbReference type="InterPro" id="IPR052897">
    <property type="entry name" value="Sec-Metab_Biosynth_Hydrolase"/>
</dbReference>
<gene>
    <name evidence="3" type="ORF">ACFFTR_18175</name>
</gene>
<dbReference type="GO" id="GO:0016787">
    <property type="term" value="F:hydrolase activity"/>
    <property type="evidence" value="ECO:0007669"/>
    <property type="project" value="UniProtKB-KW"/>
</dbReference>
<organism evidence="3 4">
    <name type="scientific">Dactylosporangium vinaceum</name>
    <dbReference type="NCBI Taxonomy" id="53362"/>
    <lineage>
        <taxon>Bacteria</taxon>
        <taxon>Bacillati</taxon>
        <taxon>Actinomycetota</taxon>
        <taxon>Actinomycetes</taxon>
        <taxon>Micromonosporales</taxon>
        <taxon>Micromonosporaceae</taxon>
        <taxon>Dactylosporangium</taxon>
    </lineage>
</organism>
<dbReference type="Proteomes" id="UP001589608">
    <property type="component" value="Unassembled WGS sequence"/>
</dbReference>
<sequence length="232" mass="24576">MTNLILVPGMWLGAWAWDAVAEPLRAAGHGVTAVTLGGLAERSGEAGSATLESHIDDVVAAAGRAAGPVTLVAHSYGCFPVRGAVERLGDRVTRVVYVDSGPVPDGASQAEYGGSEPDPSGADVPPPSFDPADDPRLFAGLEGRSAWIRERATPHPHASVAAKLHLKRPEQPATDLVISTFTRENVEQMIAAGHPFFAGLDRRDYRVHELPTGHWPMFSRPADLAALLDRLG</sequence>
<dbReference type="Pfam" id="PF12697">
    <property type="entry name" value="Abhydrolase_6"/>
    <property type="match status" value="1"/>
</dbReference>
<dbReference type="SUPFAM" id="SSF53474">
    <property type="entry name" value="alpha/beta-Hydrolases"/>
    <property type="match status" value="1"/>
</dbReference>
<comment type="caution">
    <text evidence="3">The sequence shown here is derived from an EMBL/GenBank/DDBJ whole genome shotgun (WGS) entry which is preliminary data.</text>
</comment>
<dbReference type="PANTHER" id="PTHR37017">
    <property type="entry name" value="AB HYDROLASE-1 DOMAIN-CONTAINING PROTEIN-RELATED"/>
    <property type="match status" value="1"/>
</dbReference>
<dbReference type="InterPro" id="IPR029058">
    <property type="entry name" value="AB_hydrolase_fold"/>
</dbReference>